<organism evidence="1 2">
    <name type="scientific">Zizania palustris</name>
    <name type="common">Northern wild rice</name>
    <dbReference type="NCBI Taxonomy" id="103762"/>
    <lineage>
        <taxon>Eukaryota</taxon>
        <taxon>Viridiplantae</taxon>
        <taxon>Streptophyta</taxon>
        <taxon>Embryophyta</taxon>
        <taxon>Tracheophyta</taxon>
        <taxon>Spermatophyta</taxon>
        <taxon>Magnoliopsida</taxon>
        <taxon>Liliopsida</taxon>
        <taxon>Poales</taxon>
        <taxon>Poaceae</taxon>
        <taxon>BOP clade</taxon>
        <taxon>Oryzoideae</taxon>
        <taxon>Oryzeae</taxon>
        <taxon>Zizaniinae</taxon>
        <taxon>Zizania</taxon>
    </lineage>
</organism>
<evidence type="ECO:0000313" key="2">
    <source>
        <dbReference type="Proteomes" id="UP000729402"/>
    </source>
</evidence>
<name>A0A8J5VWE7_ZIZPA</name>
<protein>
    <submittedName>
        <fullName evidence="1">Uncharacterized protein</fullName>
    </submittedName>
</protein>
<sequence length="113" mass="11764">MAMHAEAWGGAGAAMEWRSCRSTGRSGWRWQVRVRRRGGAYGVDARAQGAGAPGAVRAARRRGCSIRAPACGLAQLAACGLARRRDTRPSATRERATAVASGCSAGCGWCVCA</sequence>
<evidence type="ECO:0000313" key="1">
    <source>
        <dbReference type="EMBL" id="KAG8059839.1"/>
    </source>
</evidence>
<dbReference type="EMBL" id="JAAALK010000287">
    <property type="protein sequence ID" value="KAG8059839.1"/>
    <property type="molecule type" value="Genomic_DNA"/>
</dbReference>
<dbReference type="Proteomes" id="UP000729402">
    <property type="component" value="Unassembled WGS sequence"/>
</dbReference>
<reference evidence="1" key="2">
    <citation type="submission" date="2021-02" db="EMBL/GenBank/DDBJ databases">
        <authorList>
            <person name="Kimball J.A."/>
            <person name="Haas M.W."/>
            <person name="Macchietto M."/>
            <person name="Kono T."/>
            <person name="Duquette J."/>
            <person name="Shao M."/>
        </authorList>
    </citation>
    <scope>NUCLEOTIDE SEQUENCE</scope>
    <source>
        <tissue evidence="1">Fresh leaf tissue</tissue>
    </source>
</reference>
<accession>A0A8J5VWE7</accession>
<dbReference type="AlphaFoldDB" id="A0A8J5VWE7"/>
<reference evidence="1" key="1">
    <citation type="journal article" date="2021" name="bioRxiv">
        <title>Whole Genome Assembly and Annotation of Northern Wild Rice, Zizania palustris L., Supports a Whole Genome Duplication in the Zizania Genus.</title>
        <authorList>
            <person name="Haas M."/>
            <person name="Kono T."/>
            <person name="Macchietto M."/>
            <person name="Millas R."/>
            <person name="McGilp L."/>
            <person name="Shao M."/>
            <person name="Duquette J."/>
            <person name="Hirsch C.N."/>
            <person name="Kimball J."/>
        </authorList>
    </citation>
    <scope>NUCLEOTIDE SEQUENCE</scope>
    <source>
        <tissue evidence="1">Fresh leaf tissue</tissue>
    </source>
</reference>
<proteinExistence type="predicted"/>
<keyword evidence="2" id="KW-1185">Reference proteome</keyword>
<comment type="caution">
    <text evidence="1">The sequence shown here is derived from an EMBL/GenBank/DDBJ whole genome shotgun (WGS) entry which is preliminary data.</text>
</comment>
<gene>
    <name evidence="1" type="ORF">GUJ93_ZPchr0002g25012</name>
</gene>